<evidence type="ECO:0000256" key="7">
    <source>
        <dbReference type="ARBA" id="ARBA00004904"/>
    </source>
</evidence>
<sequence length="429" mass="46701">MFTGIIEEVGTVQSLSKKSAAAMEIVITCSRVLEDVHLGDSIAINGVCLTVTSFTKEQFAADVMPETVKATSLDQLTKGSPVNLERAMSSNGRFGGHFVSGHVDGTAVITRIEKKSNAIYYDLKMNKTLTDMLTQKGSIAIDGVSLTIFDLRDSHVTVSIIPHTLEGTIFPTKSMGDIVNIECDMIGKYIYRFFLKKAERKTAISIDPIISKRARILGGDCMYHSVDEAVNALKQGEIIIVVDDEDRENEGDFVALAEHATPEVINFMALHGRGLICTPVDASIAKHLNLHPMVEHNTDAHHTAFTVSIDHVTTTTGISAFERSTTMLAMLNKDAKPDEFARPGHVFPLIAKEGGVLERPGHTEAAVDLAKLAGSEPAGVICEIMNADGSMARVPELKEIQKQHDLKMLTIEALQTYLNNNRTAAIETK</sequence>
<keyword evidence="13" id="KW-0677">Repeat</keyword>
<evidence type="ECO:0000256" key="1">
    <source>
        <dbReference type="ARBA" id="ARBA00000141"/>
    </source>
</evidence>
<comment type="function">
    <text evidence="4 17">Catalyzes the conversion of D-ribulose 5-phosphate to formate and 3,4-dihydroxy-2-butanone 4-phosphate.</text>
</comment>
<dbReference type="InterPro" id="IPR017938">
    <property type="entry name" value="Riboflavin_synthase-like_b-brl"/>
</dbReference>
<keyword evidence="16 17" id="KW-0456">Lyase</keyword>
<dbReference type="PANTHER" id="PTHR21098:SF12">
    <property type="entry name" value="RIBOFLAVIN SYNTHASE"/>
    <property type="match status" value="1"/>
</dbReference>
<dbReference type="NCBIfam" id="TIGR00187">
    <property type="entry name" value="ribE"/>
    <property type="match status" value="1"/>
</dbReference>
<feature type="repeat" description="Lumazine-binding" evidence="18">
    <location>
        <begin position="1"/>
        <end position="97"/>
    </location>
</feature>
<comment type="catalytic activity">
    <reaction evidence="2">
        <text>2 6,7-dimethyl-8-(1-D-ribityl)lumazine + H(+) = 5-amino-6-(D-ribitylamino)uracil + riboflavin</text>
        <dbReference type="Rhea" id="RHEA:20772"/>
        <dbReference type="ChEBI" id="CHEBI:15378"/>
        <dbReference type="ChEBI" id="CHEBI:15934"/>
        <dbReference type="ChEBI" id="CHEBI:57986"/>
        <dbReference type="ChEBI" id="CHEBI:58201"/>
        <dbReference type="EC" id="2.5.1.9"/>
    </reaction>
</comment>
<keyword evidence="10 17" id="KW-0686">Riboflavin biosynthesis</keyword>
<name>A0A5S9MFS1_BACIA</name>
<dbReference type="Pfam" id="PF00926">
    <property type="entry name" value="DHBP_synthase"/>
    <property type="match status" value="1"/>
</dbReference>
<dbReference type="GO" id="GO:0009231">
    <property type="term" value="P:riboflavin biosynthetic process"/>
    <property type="evidence" value="ECO:0007669"/>
    <property type="project" value="UniProtKB-UniRule"/>
</dbReference>
<dbReference type="PANTHER" id="PTHR21098">
    <property type="entry name" value="RIBOFLAVIN SYNTHASE ALPHA CHAIN"/>
    <property type="match status" value="1"/>
</dbReference>
<comment type="catalytic activity">
    <reaction evidence="1 17">
        <text>D-ribulose 5-phosphate = (2S)-2-hydroxy-3-oxobutyl phosphate + formate + H(+)</text>
        <dbReference type="Rhea" id="RHEA:18457"/>
        <dbReference type="ChEBI" id="CHEBI:15378"/>
        <dbReference type="ChEBI" id="CHEBI:15740"/>
        <dbReference type="ChEBI" id="CHEBI:58121"/>
        <dbReference type="ChEBI" id="CHEBI:58830"/>
        <dbReference type="EC" id="4.1.99.12"/>
    </reaction>
</comment>
<reference evidence="20 21" key="1">
    <citation type="submission" date="2019-12" db="EMBL/GenBank/DDBJ databases">
        <title>Full genome sequence of a Bacillus safensis strain isolated from commercially available natto in Indonesia.</title>
        <authorList>
            <person name="Yoshida M."/>
            <person name="Uomi M."/>
            <person name="Waturangi D."/>
            <person name="Ekaputri J.J."/>
            <person name="Setiamarga D.H.E."/>
        </authorList>
    </citation>
    <scope>NUCLEOTIDE SEQUENCE [LARGE SCALE GENOMIC DNA]</scope>
    <source>
        <strain evidence="20 21">IDN1</strain>
    </source>
</reference>
<feature type="binding site" evidence="17">
    <location>
        <position position="252"/>
    </location>
    <ligand>
        <name>D-ribulose 5-phosphate</name>
        <dbReference type="ChEBI" id="CHEBI:58121"/>
    </ligand>
</feature>
<dbReference type="FunFam" id="3.90.870.10:FF:000001">
    <property type="entry name" value="Riboflavin biosynthesis protein RibBA"/>
    <property type="match status" value="1"/>
</dbReference>
<keyword evidence="11" id="KW-0808">Transferase</keyword>
<evidence type="ECO:0000313" key="20">
    <source>
        <dbReference type="EMBL" id="BBP90436.1"/>
    </source>
</evidence>
<organism evidence="20 21">
    <name type="scientific">Bacillus safensis</name>
    <dbReference type="NCBI Taxonomy" id="561879"/>
    <lineage>
        <taxon>Bacteria</taxon>
        <taxon>Bacillati</taxon>
        <taxon>Bacillota</taxon>
        <taxon>Bacilli</taxon>
        <taxon>Bacillales</taxon>
        <taxon>Bacillaceae</taxon>
        <taxon>Bacillus</taxon>
    </lineage>
</organism>
<dbReference type="InterPro" id="IPR000422">
    <property type="entry name" value="DHBP_synthase_RibB"/>
</dbReference>
<evidence type="ECO:0000256" key="10">
    <source>
        <dbReference type="ARBA" id="ARBA00022619"/>
    </source>
</evidence>
<dbReference type="AlphaFoldDB" id="A0A5S9MFS1"/>
<comment type="similarity">
    <text evidence="17">Belongs to the DHBP synthase family.</text>
</comment>
<evidence type="ECO:0000259" key="19">
    <source>
        <dbReference type="PROSITE" id="PS51177"/>
    </source>
</evidence>
<evidence type="ECO:0000256" key="13">
    <source>
        <dbReference type="ARBA" id="ARBA00022737"/>
    </source>
</evidence>
<keyword evidence="15 17" id="KW-0464">Manganese</keyword>
<dbReference type="UniPathway" id="UPA00275">
    <property type="reaction ID" value="UER00399"/>
</dbReference>
<dbReference type="EMBL" id="AP021906">
    <property type="protein sequence ID" value="BBP90436.1"/>
    <property type="molecule type" value="Genomic_DNA"/>
</dbReference>
<feature type="binding site" evidence="17">
    <location>
        <position position="248"/>
    </location>
    <ligand>
        <name>Mg(2+)</name>
        <dbReference type="ChEBI" id="CHEBI:18420"/>
        <label>1</label>
    </ligand>
</feature>
<dbReference type="GO" id="GO:0008686">
    <property type="term" value="F:3,4-dihydroxy-2-butanone-4-phosphate synthase activity"/>
    <property type="evidence" value="ECO:0007669"/>
    <property type="project" value="UniProtKB-UniRule"/>
</dbReference>
<feature type="domain" description="Lumazine-binding" evidence="19">
    <location>
        <begin position="1"/>
        <end position="97"/>
    </location>
</feature>
<gene>
    <name evidence="17" type="primary">ribB</name>
    <name evidence="20" type="ORF">BsIDN1_40540</name>
</gene>
<dbReference type="InterPro" id="IPR026017">
    <property type="entry name" value="Lumazine-bd_dom"/>
</dbReference>
<keyword evidence="14 17" id="KW-0460">Magnesium</keyword>
<evidence type="ECO:0000256" key="15">
    <source>
        <dbReference type="ARBA" id="ARBA00023211"/>
    </source>
</evidence>
<dbReference type="HAMAP" id="MF_00180">
    <property type="entry name" value="RibB"/>
    <property type="match status" value="1"/>
</dbReference>
<dbReference type="NCBIfam" id="TIGR00506">
    <property type="entry name" value="ribB"/>
    <property type="match status" value="1"/>
</dbReference>
<evidence type="ECO:0000256" key="9">
    <source>
        <dbReference type="ARBA" id="ARBA00011233"/>
    </source>
</evidence>
<comment type="cofactor">
    <cofactor evidence="17">
        <name>Mg(2+)</name>
        <dbReference type="ChEBI" id="CHEBI:18420"/>
    </cofactor>
    <cofactor evidence="17">
        <name>Mn(2+)</name>
        <dbReference type="ChEBI" id="CHEBI:29035"/>
    </cofactor>
    <text evidence="17">Binds 2 divalent metal cations per subunit. Magnesium or manganese.</text>
</comment>
<proteinExistence type="inferred from homology"/>
<dbReference type="NCBIfam" id="NF006767">
    <property type="entry name" value="PRK09289.1"/>
    <property type="match status" value="1"/>
</dbReference>
<dbReference type="GO" id="GO:0000287">
    <property type="term" value="F:magnesium ion binding"/>
    <property type="evidence" value="ECO:0007669"/>
    <property type="project" value="UniProtKB-UniRule"/>
</dbReference>
<feature type="binding site" evidence="17">
    <location>
        <begin position="359"/>
        <end position="363"/>
    </location>
    <ligand>
        <name>D-ribulose 5-phosphate</name>
        <dbReference type="ChEBI" id="CHEBI:58121"/>
    </ligand>
</feature>
<dbReference type="InterPro" id="IPR023366">
    <property type="entry name" value="ATP_synth_asu-like_sf"/>
</dbReference>
<dbReference type="InterPro" id="IPR017945">
    <property type="entry name" value="DHBP_synth_RibB-like_a/b_dom"/>
</dbReference>
<dbReference type="EC" id="4.1.99.12" evidence="17"/>
<feature type="site" description="Essential for catalytic activity" evidence="17">
    <location>
        <position position="345"/>
    </location>
</feature>
<evidence type="ECO:0000256" key="2">
    <source>
        <dbReference type="ARBA" id="ARBA00000968"/>
    </source>
</evidence>
<evidence type="ECO:0000256" key="14">
    <source>
        <dbReference type="ARBA" id="ARBA00022842"/>
    </source>
</evidence>
<comment type="pathway">
    <text evidence="7 17">Cofactor biosynthesis; riboflavin biosynthesis; 2-hydroxy-3-oxobutyl phosphate from D-ribulose 5-phosphate: step 1/1.</text>
</comment>
<dbReference type="PROSITE" id="PS51177">
    <property type="entry name" value="LUMAZINE_BIND"/>
    <property type="match status" value="2"/>
</dbReference>
<feature type="binding site" evidence="17">
    <location>
        <position position="362"/>
    </location>
    <ligand>
        <name>Mg(2+)</name>
        <dbReference type="ChEBI" id="CHEBI:18420"/>
        <label>2</label>
    </ligand>
</feature>
<dbReference type="Pfam" id="PF00677">
    <property type="entry name" value="Lum_binding"/>
    <property type="match status" value="2"/>
</dbReference>
<comment type="subunit">
    <text evidence="9">Homotrimer.</text>
</comment>
<evidence type="ECO:0000256" key="18">
    <source>
        <dbReference type="PROSITE-ProRule" id="PRU00524"/>
    </source>
</evidence>
<dbReference type="GO" id="GO:0030145">
    <property type="term" value="F:manganese ion binding"/>
    <property type="evidence" value="ECO:0007669"/>
    <property type="project" value="UniProtKB-UniRule"/>
</dbReference>
<dbReference type="GO" id="GO:0004746">
    <property type="term" value="F:riboflavin synthase activity"/>
    <property type="evidence" value="ECO:0007669"/>
    <property type="project" value="UniProtKB-UniRule"/>
</dbReference>
<evidence type="ECO:0000256" key="17">
    <source>
        <dbReference type="HAMAP-Rule" id="MF_00180"/>
    </source>
</evidence>
<dbReference type="Gene3D" id="2.40.30.20">
    <property type="match status" value="2"/>
</dbReference>
<evidence type="ECO:0000256" key="6">
    <source>
        <dbReference type="ARBA" id="ARBA00004887"/>
    </source>
</evidence>
<evidence type="ECO:0000313" key="21">
    <source>
        <dbReference type="Proteomes" id="UP000464658"/>
    </source>
</evidence>
<dbReference type="NCBIfam" id="NF009566">
    <property type="entry name" value="PRK13020.1"/>
    <property type="match status" value="1"/>
</dbReference>
<evidence type="ECO:0000256" key="3">
    <source>
        <dbReference type="ARBA" id="ARBA00001936"/>
    </source>
</evidence>
<accession>A0A5S9MFS1</accession>
<comment type="subunit">
    <text evidence="17">Homodimer.</text>
</comment>
<keyword evidence="12 17" id="KW-0479">Metal-binding</keyword>
<evidence type="ECO:0000256" key="8">
    <source>
        <dbReference type="ARBA" id="ARBA00005520"/>
    </source>
</evidence>
<dbReference type="FunFam" id="2.40.30.20:FF:000003">
    <property type="entry name" value="Riboflavin synthase, alpha subunit"/>
    <property type="match status" value="1"/>
</dbReference>
<evidence type="ECO:0000256" key="16">
    <source>
        <dbReference type="ARBA" id="ARBA00023239"/>
    </source>
</evidence>
<dbReference type="SUPFAM" id="SSF63380">
    <property type="entry name" value="Riboflavin synthase domain-like"/>
    <property type="match status" value="2"/>
</dbReference>
<dbReference type="SUPFAM" id="SSF55821">
    <property type="entry name" value="YrdC/RibB"/>
    <property type="match status" value="1"/>
</dbReference>
<dbReference type="CDD" id="cd00402">
    <property type="entry name" value="Riboflavin_synthase_like"/>
    <property type="match status" value="1"/>
</dbReference>
<feature type="repeat" description="Lumazine-binding" evidence="18">
    <location>
        <begin position="98"/>
        <end position="194"/>
    </location>
</feature>
<evidence type="ECO:0000256" key="4">
    <source>
        <dbReference type="ARBA" id="ARBA00002284"/>
    </source>
</evidence>
<feature type="binding site" evidence="17">
    <location>
        <position position="248"/>
    </location>
    <ligand>
        <name>Mg(2+)</name>
        <dbReference type="ChEBI" id="CHEBI:18420"/>
        <label>2</label>
    </ligand>
</feature>
<evidence type="ECO:0000256" key="11">
    <source>
        <dbReference type="ARBA" id="ARBA00022679"/>
    </source>
</evidence>
<comment type="function">
    <text evidence="5">Catalyzes the dismutation of two molecules of 6,7-dimethyl-8-ribityllumazine, resulting in the formation of riboflavin and 5-amino-6-(D-ribitylamino)uracil.</text>
</comment>
<comment type="pathway">
    <text evidence="6">Cofactor biosynthesis; riboflavin biosynthesis; riboflavin from 2-hydroxy-3-oxobutyl phosphate and 5-amino-6-(D-ribitylamino)uracil: step 2/2.</text>
</comment>
<comment type="cofactor">
    <cofactor evidence="3">
        <name>Mn(2+)</name>
        <dbReference type="ChEBI" id="CHEBI:29035"/>
    </cofactor>
</comment>
<evidence type="ECO:0000256" key="12">
    <source>
        <dbReference type="ARBA" id="ARBA00022723"/>
    </source>
</evidence>
<comment type="similarity">
    <text evidence="8">In the N-terminal section; belongs to the DHBP synthase family.</text>
</comment>
<feature type="site" description="Essential for catalytic activity" evidence="17">
    <location>
        <position position="383"/>
    </location>
</feature>
<dbReference type="FunFam" id="2.40.30.20:FF:000004">
    <property type="entry name" value="Riboflavin synthase, alpha subunit"/>
    <property type="match status" value="1"/>
</dbReference>
<dbReference type="InterPro" id="IPR001783">
    <property type="entry name" value="Lumazine-bd"/>
</dbReference>
<dbReference type="Proteomes" id="UP000464658">
    <property type="component" value="Chromosome"/>
</dbReference>
<feature type="binding site" evidence="17">
    <location>
        <begin position="247"/>
        <end position="248"/>
    </location>
    <ligand>
        <name>D-ribulose 5-phosphate</name>
        <dbReference type="ChEBI" id="CHEBI:58121"/>
    </ligand>
</feature>
<evidence type="ECO:0000256" key="5">
    <source>
        <dbReference type="ARBA" id="ARBA00002803"/>
    </source>
</evidence>
<feature type="domain" description="Lumazine-binding" evidence="19">
    <location>
        <begin position="98"/>
        <end position="194"/>
    </location>
</feature>
<protein>
    <recommendedName>
        <fullName evidence="17">3,4-dihydroxy-2-butanone 4-phosphate synthase</fullName>
        <shortName evidence="17">DHBP synthase</shortName>
        <ecNumber evidence="17">4.1.99.12</ecNumber>
    </recommendedName>
</protein>
<dbReference type="Gene3D" id="3.90.870.10">
    <property type="entry name" value="DHBP synthase"/>
    <property type="match status" value="1"/>
</dbReference>